<feature type="region of interest" description="Disordered" evidence="1">
    <location>
        <begin position="138"/>
        <end position="179"/>
    </location>
</feature>
<dbReference type="Proteomes" id="UP000008385">
    <property type="component" value="Chromosome"/>
</dbReference>
<dbReference type="EMBL" id="CP000245">
    <property type="protein sequence ID" value="AEG93778.1"/>
    <property type="molecule type" value="Genomic_DNA"/>
</dbReference>
<evidence type="ECO:0000313" key="3">
    <source>
        <dbReference type="EMBL" id="AEG93778.1"/>
    </source>
</evidence>
<sequence>MTYTPELPAVPGSLAFVRNVDTAPAYWWLDILWVVLADGADTGGRYSLMHETLPKGAGAPPHKHTWSDEHFYMVEGEITFLVGEDIKVAHRGDFVFVPRNTRHAFRVDSETAVFLNGYTPAGLELAVIENAMPAPERVIPPKGATPPPGLTAEQYRRYGMDNTPGPNPFAADAHPGGAA</sequence>
<protein>
    <recommendedName>
        <fullName evidence="2">Cupin type-2 domain-containing protein</fullName>
    </recommendedName>
</protein>
<dbReference type="PATRIC" id="fig|365046.3.peg.2737"/>
<dbReference type="STRING" id="365046.Rta_26760"/>
<dbReference type="SUPFAM" id="SSF51182">
    <property type="entry name" value="RmlC-like cupins"/>
    <property type="match status" value="1"/>
</dbReference>
<name>F5Y4D1_RAMTT</name>
<dbReference type="PANTHER" id="PTHR36440">
    <property type="entry name" value="PUTATIVE (AFU_ORTHOLOGUE AFUA_8G07350)-RELATED"/>
    <property type="match status" value="1"/>
</dbReference>
<dbReference type="InterPro" id="IPR053146">
    <property type="entry name" value="QDO-like"/>
</dbReference>
<gene>
    <name evidence="3" type="ordered locus">Rta_26760</name>
</gene>
<feature type="domain" description="Cupin type-2" evidence="2">
    <location>
        <begin position="50"/>
        <end position="114"/>
    </location>
</feature>
<dbReference type="eggNOG" id="COG1917">
    <property type="taxonomic scope" value="Bacteria"/>
</dbReference>
<keyword evidence="4" id="KW-1185">Reference proteome</keyword>
<accession>F5Y4D1</accession>
<organism evidence="3 4">
    <name type="scientific">Ramlibacter tataouinensis (strain ATCC BAA-407 / DSM 14655 / LMG 21543 / TTB310)</name>
    <dbReference type="NCBI Taxonomy" id="365046"/>
    <lineage>
        <taxon>Bacteria</taxon>
        <taxon>Pseudomonadati</taxon>
        <taxon>Pseudomonadota</taxon>
        <taxon>Betaproteobacteria</taxon>
        <taxon>Burkholderiales</taxon>
        <taxon>Comamonadaceae</taxon>
        <taxon>Ramlibacter</taxon>
    </lineage>
</organism>
<dbReference type="InterPro" id="IPR011051">
    <property type="entry name" value="RmlC_Cupin_sf"/>
</dbReference>
<dbReference type="Gene3D" id="2.60.120.10">
    <property type="entry name" value="Jelly Rolls"/>
    <property type="match status" value="1"/>
</dbReference>
<evidence type="ECO:0000256" key="1">
    <source>
        <dbReference type="SAM" id="MobiDB-lite"/>
    </source>
</evidence>
<proteinExistence type="predicted"/>
<dbReference type="AlphaFoldDB" id="F5Y4D1"/>
<evidence type="ECO:0000259" key="2">
    <source>
        <dbReference type="Pfam" id="PF07883"/>
    </source>
</evidence>
<dbReference type="Pfam" id="PF07883">
    <property type="entry name" value="Cupin_2"/>
    <property type="match status" value="1"/>
</dbReference>
<dbReference type="PANTHER" id="PTHR36440:SF1">
    <property type="entry name" value="PUTATIVE (AFU_ORTHOLOGUE AFUA_8G07350)-RELATED"/>
    <property type="match status" value="1"/>
</dbReference>
<reference evidence="4" key="1">
    <citation type="submission" date="2006-01" db="EMBL/GenBank/DDBJ databases">
        <title>Genome of the cyst-dividing bacterium Ramlibacter tataouinensis.</title>
        <authorList>
            <person name="Barakat M."/>
            <person name="Ortet P."/>
            <person name="De Luca G."/>
            <person name="Jourlin-Castelli C."/>
            <person name="Ansaldi M."/>
            <person name="Py B."/>
            <person name="Fichant G."/>
            <person name="Coutinho P."/>
            <person name="Voulhoux R."/>
            <person name="Bastien O."/>
            <person name="Roy S."/>
            <person name="Marechal E."/>
            <person name="Henrissat B."/>
            <person name="Quentin Y."/>
            <person name="Noirot P."/>
            <person name="Filloux A."/>
            <person name="Mejean V."/>
            <person name="DuBow M."/>
            <person name="Barras F."/>
            <person name="Heulin T."/>
        </authorList>
    </citation>
    <scope>NUCLEOTIDE SEQUENCE [LARGE SCALE GENOMIC DNA]</scope>
    <source>
        <strain evidence="4">ATCC BAA-407 / DSM 14655 / LMG 21543 / TTB310</strain>
    </source>
</reference>
<dbReference type="RefSeq" id="WP_013902009.1">
    <property type="nucleotide sequence ID" value="NC_015677.1"/>
</dbReference>
<dbReference type="InterPro" id="IPR013096">
    <property type="entry name" value="Cupin_2"/>
</dbReference>
<reference evidence="3 4" key="2">
    <citation type="journal article" date="2011" name="PLoS ONE">
        <title>The Cyst-Dividing Bacterium Ramlibacter tataouinensis TTB310 Genome Reveals a Well-Stocked Toolbox for Adaptation to a Desert Environment.</title>
        <authorList>
            <person name="De Luca G."/>
            <person name="Barakat M."/>
            <person name="Ortet P."/>
            <person name="Fochesato S."/>
            <person name="Jourlin-Castelli C."/>
            <person name="Ansaldi M."/>
            <person name="Py B."/>
            <person name="Fichant G."/>
            <person name="Coutinho P.M."/>
            <person name="Voulhoux R."/>
            <person name="Bastien O."/>
            <person name="Marechal E."/>
            <person name="Henrissat B."/>
            <person name="Quentin Y."/>
            <person name="Noirot P."/>
            <person name="Filloux A."/>
            <person name="Mejean V."/>
            <person name="Dubow M.S."/>
            <person name="Barras F."/>
            <person name="Barbe V."/>
            <person name="Weissenbach J."/>
            <person name="Mihalcescu I."/>
            <person name="Vermeglio A."/>
            <person name="Achouak W."/>
            <person name="Heulin T."/>
        </authorList>
    </citation>
    <scope>NUCLEOTIDE SEQUENCE [LARGE SCALE GENOMIC DNA]</scope>
    <source>
        <strain evidence="4">ATCC BAA-407 / DSM 14655 / LMG 21543 / TTB310</strain>
    </source>
</reference>
<dbReference type="InterPro" id="IPR014710">
    <property type="entry name" value="RmlC-like_jellyroll"/>
</dbReference>
<dbReference type="KEGG" id="rta:Rta_26760"/>
<evidence type="ECO:0000313" key="4">
    <source>
        <dbReference type="Proteomes" id="UP000008385"/>
    </source>
</evidence>
<dbReference type="HOGENOM" id="CLU_1460473_0_0_4"/>